<protein>
    <recommendedName>
        <fullName evidence="3">F-box domain-containing protein</fullName>
    </recommendedName>
</protein>
<evidence type="ECO:0000313" key="2">
    <source>
        <dbReference type="Proteomes" id="UP001175226"/>
    </source>
</evidence>
<evidence type="ECO:0008006" key="3">
    <source>
        <dbReference type="Google" id="ProtNLM"/>
    </source>
</evidence>
<dbReference type="EMBL" id="JAUEPT010000047">
    <property type="protein sequence ID" value="KAK0437689.1"/>
    <property type="molecule type" value="Genomic_DNA"/>
</dbReference>
<keyword evidence="2" id="KW-1185">Reference proteome</keyword>
<dbReference type="Proteomes" id="UP001175226">
    <property type="component" value="Unassembled WGS sequence"/>
</dbReference>
<name>A0AA39ML36_9AGAR</name>
<comment type="caution">
    <text evidence="1">The sequence shown here is derived from an EMBL/GenBank/DDBJ whole genome shotgun (WGS) entry which is preliminary data.</text>
</comment>
<proteinExistence type="predicted"/>
<sequence>MPIDQIYLLSPMSSTSPIQSSIPMELIEEILDRVECLPDTQSHSSEGYKGWRAATLDSCSLVCRAWLPRSRYHLFGFVHVTPQKLCIFLAARCQSILHFH</sequence>
<gene>
    <name evidence="1" type="ORF">EV421DRAFT_1827726</name>
</gene>
<dbReference type="AlphaFoldDB" id="A0AA39ML36"/>
<accession>A0AA39ML36</accession>
<reference evidence="1" key="1">
    <citation type="submission" date="2023-06" db="EMBL/GenBank/DDBJ databases">
        <authorList>
            <consortium name="Lawrence Berkeley National Laboratory"/>
            <person name="Ahrendt S."/>
            <person name="Sahu N."/>
            <person name="Indic B."/>
            <person name="Wong-Bajracharya J."/>
            <person name="Merenyi Z."/>
            <person name="Ke H.-M."/>
            <person name="Monk M."/>
            <person name="Kocsube S."/>
            <person name="Drula E."/>
            <person name="Lipzen A."/>
            <person name="Balint B."/>
            <person name="Henrissat B."/>
            <person name="Andreopoulos B."/>
            <person name="Martin F.M."/>
            <person name="Harder C.B."/>
            <person name="Rigling D."/>
            <person name="Ford K.L."/>
            <person name="Foster G.D."/>
            <person name="Pangilinan J."/>
            <person name="Papanicolaou A."/>
            <person name="Barry K."/>
            <person name="LaButti K."/>
            <person name="Viragh M."/>
            <person name="Koriabine M."/>
            <person name="Yan M."/>
            <person name="Riley R."/>
            <person name="Champramary S."/>
            <person name="Plett K.L."/>
            <person name="Tsai I.J."/>
            <person name="Slot J."/>
            <person name="Sipos G."/>
            <person name="Plett J."/>
            <person name="Nagy L.G."/>
            <person name="Grigoriev I.V."/>
        </authorList>
    </citation>
    <scope>NUCLEOTIDE SEQUENCE</scope>
    <source>
        <strain evidence="1">FPL87.14</strain>
    </source>
</reference>
<evidence type="ECO:0000313" key="1">
    <source>
        <dbReference type="EMBL" id="KAK0437689.1"/>
    </source>
</evidence>
<organism evidence="1 2">
    <name type="scientific">Armillaria borealis</name>
    <dbReference type="NCBI Taxonomy" id="47425"/>
    <lineage>
        <taxon>Eukaryota</taxon>
        <taxon>Fungi</taxon>
        <taxon>Dikarya</taxon>
        <taxon>Basidiomycota</taxon>
        <taxon>Agaricomycotina</taxon>
        <taxon>Agaricomycetes</taxon>
        <taxon>Agaricomycetidae</taxon>
        <taxon>Agaricales</taxon>
        <taxon>Marasmiineae</taxon>
        <taxon>Physalacriaceae</taxon>
        <taxon>Armillaria</taxon>
    </lineage>
</organism>